<dbReference type="Gene3D" id="2.60.40.680">
    <property type="match status" value="1"/>
</dbReference>
<dbReference type="EMBL" id="ATBP01000691">
    <property type="protein sequence ID" value="ETR69264.1"/>
    <property type="molecule type" value="Genomic_DNA"/>
</dbReference>
<name>A0A1V1P381_9BACT</name>
<proteinExistence type="predicted"/>
<reference evidence="2" key="1">
    <citation type="submission" date="2012-11" db="EMBL/GenBank/DDBJ databases">
        <authorList>
            <person name="Lucero-Rivera Y.E."/>
            <person name="Tovar-Ramirez D."/>
        </authorList>
    </citation>
    <scope>NUCLEOTIDE SEQUENCE [LARGE SCALE GENOMIC DNA]</scope>
    <source>
        <strain evidence="2">Araruama</strain>
    </source>
</reference>
<dbReference type="AlphaFoldDB" id="A0A1V1P381"/>
<comment type="caution">
    <text evidence="1">The sequence shown here is derived from an EMBL/GenBank/DDBJ whole genome shotgun (WGS) entry which is preliminary data.</text>
</comment>
<evidence type="ECO:0008006" key="3">
    <source>
        <dbReference type="Google" id="ProtNLM"/>
    </source>
</evidence>
<sequence>MKLYCYPVYSYLLSLIIFVVTAQANVSLSISAPSHVDVGENFVTSIEVSNIDDLSGFEIVLGFEPVETICALENSDGDFQFDFKIVNIADCQDGTIQFAQASFTPKSGSGCLFSTSWKALTDGIATIRFKSGALSNSNGSPIVYAAPPPVQIIVGNPVITPNVSIIAPEYVKPNEQFTTGVMISDVVDCMGIQFYYEISPANIVCADKNISGGFITGFEVENVVDCEKGVFKYSAATFSPKDGNGTLFTTDWMPQSEGVMSIRLIEGVLSNSNTEPITFTHPESVQITIGNPNNKYDLNADGIISLEDLIFIVANFFRYKELSFI</sequence>
<dbReference type="PROSITE" id="PS00018">
    <property type="entry name" value="EF_HAND_1"/>
    <property type="match status" value="1"/>
</dbReference>
<gene>
    <name evidence="1" type="ORF">OMM_04041</name>
</gene>
<evidence type="ECO:0000313" key="2">
    <source>
        <dbReference type="Proteomes" id="UP000189670"/>
    </source>
</evidence>
<dbReference type="Proteomes" id="UP000189670">
    <property type="component" value="Unassembled WGS sequence"/>
</dbReference>
<dbReference type="GO" id="GO:0030246">
    <property type="term" value="F:carbohydrate binding"/>
    <property type="evidence" value="ECO:0007669"/>
    <property type="project" value="InterPro"/>
</dbReference>
<protein>
    <recommendedName>
        <fullName evidence="3">Cohesin domain-containing protein</fullName>
    </recommendedName>
</protein>
<dbReference type="CDD" id="cd08547">
    <property type="entry name" value="Type_II_cohesin"/>
    <property type="match status" value="1"/>
</dbReference>
<accession>A0A1V1P381</accession>
<dbReference type="InterPro" id="IPR008965">
    <property type="entry name" value="CBM2/CBM3_carb-bd_dom_sf"/>
</dbReference>
<organism evidence="1 2">
    <name type="scientific">Candidatus Magnetoglobus multicellularis str. Araruama</name>
    <dbReference type="NCBI Taxonomy" id="890399"/>
    <lineage>
        <taxon>Bacteria</taxon>
        <taxon>Pseudomonadati</taxon>
        <taxon>Thermodesulfobacteriota</taxon>
        <taxon>Desulfobacteria</taxon>
        <taxon>Desulfobacterales</taxon>
        <taxon>Desulfobacteraceae</taxon>
        <taxon>Candidatus Magnetoglobus</taxon>
    </lineage>
</organism>
<dbReference type="InterPro" id="IPR018247">
    <property type="entry name" value="EF_Hand_1_Ca_BS"/>
</dbReference>
<evidence type="ECO:0000313" key="1">
    <source>
        <dbReference type="EMBL" id="ETR69264.1"/>
    </source>
</evidence>
<dbReference type="SUPFAM" id="SSF49384">
    <property type="entry name" value="Carbohydrate-binding domain"/>
    <property type="match status" value="1"/>
</dbReference>